<dbReference type="Proteomes" id="UP000515733">
    <property type="component" value="Chromosome"/>
</dbReference>
<proteinExistence type="predicted"/>
<protein>
    <submittedName>
        <fullName evidence="1">Uncharacterized protein</fullName>
    </submittedName>
</protein>
<dbReference type="AntiFam" id="ANF00012">
    <property type="entry name" value="tRNA translation"/>
</dbReference>
<gene>
    <name evidence="1" type="ORF">DENOEST_1591</name>
</gene>
<sequence length="124" mass="13765">MSWPGRGREGVIMPVGEGLARQDLFIRRPVRNLWLPVARVASASAKKKKGTSIEVPISILDFGAPGAIRTPDPLVRSQVLYPAELRARCLSRGAELYLKLSFGQGTGRYFSRLSHLWVNECDET</sequence>
<dbReference type="EMBL" id="LR778301">
    <property type="protein sequence ID" value="CAB1368756.1"/>
    <property type="molecule type" value="Genomic_DNA"/>
</dbReference>
<name>A0A6S6XS01_9PROT</name>
<evidence type="ECO:0000313" key="1">
    <source>
        <dbReference type="EMBL" id="CAB1368756.1"/>
    </source>
</evidence>
<accession>A0A6S6XS01</accession>
<dbReference type="AlphaFoldDB" id="A0A6S6XS01"/>
<organism evidence="1 2">
    <name type="scientific">Denitratisoma oestradiolicum</name>
    <dbReference type="NCBI Taxonomy" id="311182"/>
    <lineage>
        <taxon>Bacteria</taxon>
        <taxon>Pseudomonadati</taxon>
        <taxon>Pseudomonadota</taxon>
        <taxon>Betaproteobacteria</taxon>
        <taxon>Nitrosomonadales</taxon>
        <taxon>Sterolibacteriaceae</taxon>
        <taxon>Denitratisoma</taxon>
    </lineage>
</organism>
<evidence type="ECO:0000313" key="2">
    <source>
        <dbReference type="Proteomes" id="UP000515733"/>
    </source>
</evidence>
<keyword evidence="2" id="KW-1185">Reference proteome</keyword>
<dbReference type="KEGG" id="doe:DENOEST_1591"/>
<reference evidence="1 2" key="1">
    <citation type="submission" date="2020-03" db="EMBL/GenBank/DDBJ databases">
        <authorList>
            <consortium name="Genoscope - CEA"/>
            <person name="William W."/>
        </authorList>
    </citation>
    <scope>NUCLEOTIDE SEQUENCE [LARGE SCALE GENOMIC DNA]</scope>
    <source>
        <strain evidence="2">DSM 16959</strain>
    </source>
</reference>